<keyword evidence="2" id="KW-1185">Reference proteome</keyword>
<evidence type="ECO:0000313" key="1">
    <source>
        <dbReference type="EnsemblMetazoa" id="XP_038058591.1"/>
    </source>
</evidence>
<evidence type="ECO:0008006" key="3">
    <source>
        <dbReference type="Google" id="ProtNLM"/>
    </source>
</evidence>
<dbReference type="RefSeq" id="XP_038058591.1">
    <property type="nucleotide sequence ID" value="XM_038202663.1"/>
</dbReference>
<reference evidence="1" key="1">
    <citation type="submission" date="2022-11" db="UniProtKB">
        <authorList>
            <consortium name="EnsemblMetazoa"/>
        </authorList>
    </citation>
    <scope>IDENTIFICATION</scope>
</reference>
<dbReference type="AlphaFoldDB" id="A0A914A5A9"/>
<dbReference type="GeneID" id="119729873"/>
<dbReference type="OMA" id="TVARWMM"/>
<dbReference type="EnsemblMetazoa" id="XM_038202663.1">
    <property type="protein sequence ID" value="XP_038058591.1"/>
    <property type="gene ID" value="LOC119729873"/>
</dbReference>
<organism evidence="1 2">
    <name type="scientific">Patiria miniata</name>
    <name type="common">Bat star</name>
    <name type="synonym">Asterina miniata</name>
    <dbReference type="NCBI Taxonomy" id="46514"/>
    <lineage>
        <taxon>Eukaryota</taxon>
        <taxon>Metazoa</taxon>
        <taxon>Echinodermata</taxon>
        <taxon>Eleutherozoa</taxon>
        <taxon>Asterozoa</taxon>
        <taxon>Asteroidea</taxon>
        <taxon>Valvatacea</taxon>
        <taxon>Valvatida</taxon>
        <taxon>Asterinidae</taxon>
        <taxon>Patiria</taxon>
    </lineage>
</organism>
<protein>
    <recommendedName>
        <fullName evidence="3">C2H2-type domain-containing protein</fullName>
    </recommendedName>
</protein>
<evidence type="ECO:0000313" key="2">
    <source>
        <dbReference type="Proteomes" id="UP000887568"/>
    </source>
</evidence>
<dbReference type="Proteomes" id="UP000887568">
    <property type="component" value="Unplaced"/>
</dbReference>
<accession>A0A914A5A9</accession>
<dbReference type="OrthoDB" id="10067103at2759"/>
<sequence>MMPPNKGINAASYYQGLIDARVPAKENSVRKISDNSHFYSARVRYALEMASMFSSQAIVYSADNKNKIKVGEQTLAVDRRLKISKFFPTQDAPNYSDHDFPTPGHLIVPSGYLRMQPSTLTTKDDLGRDHFMLPEKNQATVILRSPNSPCSVASHMNDIVGELGLAEDVSSGRSLMVLLVDGGADFNVNHTVNEIYYARLFRDSNLDALVVTSYCPGDSALNPIERVWAPCTRALTSVSLSANSDGDLPLAQEDLTPEEKKHRIFNNAMTAIKDTYWSGVTFAGKPIKTVMLASGSLEQPYSYEEYRQTHVAVSGSAKRLKEDEKSHQDYLFAMQHIDRRIGMCTFTKCNESTCRHCKSHPPVAKEMLACVRSFPSPKPSTNNPGHFMTFTEALHSRSIPPCENLPLFRQKGLGRCQVSSCKYVFTSKKDKDDHRIRNHPRHHSS</sequence>
<name>A0A914A5A9_PATMI</name>
<proteinExistence type="predicted"/>